<dbReference type="GO" id="GO:0005737">
    <property type="term" value="C:cytoplasm"/>
    <property type="evidence" value="ECO:0007669"/>
    <property type="project" value="UniProtKB-SubCell"/>
</dbReference>
<dbReference type="Gene3D" id="3.30.460.10">
    <property type="entry name" value="Beta Polymerase, domain 2"/>
    <property type="match status" value="1"/>
</dbReference>
<organism evidence="6 7">
    <name type="scientific">Calidifontibacillus erzurumensis</name>
    <dbReference type="NCBI Taxonomy" id="2741433"/>
    <lineage>
        <taxon>Bacteria</taxon>
        <taxon>Bacillati</taxon>
        <taxon>Bacillota</taxon>
        <taxon>Bacilli</taxon>
        <taxon>Bacillales</taxon>
        <taxon>Bacillaceae</taxon>
        <taxon>Calidifontibacillus/Schinkia group</taxon>
        <taxon>Calidifontibacillus</taxon>
    </lineage>
</organism>
<evidence type="ECO:0000256" key="2">
    <source>
        <dbReference type="ARBA" id="ARBA00022490"/>
    </source>
</evidence>
<accession>A0A8J8K9Y5</accession>
<evidence type="ECO:0000256" key="4">
    <source>
        <dbReference type="ARBA" id="ARBA00022845"/>
    </source>
</evidence>
<dbReference type="NCBIfam" id="TIGR00090">
    <property type="entry name" value="rsfS_iojap_ybeB"/>
    <property type="match status" value="1"/>
</dbReference>
<comment type="subcellular location">
    <subcellularLocation>
        <location evidence="5">Cytoplasm</location>
    </subcellularLocation>
</comment>
<dbReference type="AlphaFoldDB" id="A0A8J8K9Y5"/>
<dbReference type="HAMAP" id="MF_01477">
    <property type="entry name" value="Iojap_RsfS"/>
    <property type="match status" value="1"/>
</dbReference>
<protein>
    <recommendedName>
        <fullName evidence="5">Ribosomal silencing factor RsfS</fullName>
    </recommendedName>
</protein>
<evidence type="ECO:0000313" key="7">
    <source>
        <dbReference type="Proteomes" id="UP000625804"/>
    </source>
</evidence>
<dbReference type="FunFam" id="3.30.460.10:FF:000015">
    <property type="entry name" value="Ribosomal silencing factor RsfS"/>
    <property type="match status" value="1"/>
</dbReference>
<dbReference type="GO" id="GO:0043023">
    <property type="term" value="F:ribosomal large subunit binding"/>
    <property type="evidence" value="ECO:0007669"/>
    <property type="project" value="TreeGrafter"/>
</dbReference>
<evidence type="ECO:0000256" key="5">
    <source>
        <dbReference type="HAMAP-Rule" id="MF_01477"/>
    </source>
</evidence>
<reference evidence="6" key="1">
    <citation type="submission" date="2020-06" db="EMBL/GenBank/DDBJ databases">
        <title>A novel thermopfilic bacterium from Erzurum, Turkey.</title>
        <authorList>
            <person name="Adiguzel A."/>
            <person name="Ay H."/>
            <person name="Baltaci M.O."/>
        </authorList>
    </citation>
    <scope>NUCLEOTIDE SEQUENCE</scope>
    <source>
        <strain evidence="6">P2</strain>
    </source>
</reference>
<evidence type="ECO:0000256" key="1">
    <source>
        <dbReference type="ARBA" id="ARBA00010574"/>
    </source>
</evidence>
<gene>
    <name evidence="5 6" type="primary">rsfS</name>
    <name evidence="6" type="ORF">HR057_00595</name>
</gene>
<evidence type="ECO:0000313" key="6">
    <source>
        <dbReference type="EMBL" id="NSL50259.1"/>
    </source>
</evidence>
<name>A0A8J8K9Y5_9BACI</name>
<dbReference type="PANTHER" id="PTHR21043">
    <property type="entry name" value="IOJAP SUPERFAMILY ORTHOLOG"/>
    <property type="match status" value="1"/>
</dbReference>
<dbReference type="GO" id="GO:0017148">
    <property type="term" value="P:negative regulation of translation"/>
    <property type="evidence" value="ECO:0007669"/>
    <property type="project" value="UniProtKB-UniRule"/>
</dbReference>
<comment type="similarity">
    <text evidence="1 5">Belongs to the Iojap/RsfS family.</text>
</comment>
<comment type="subunit">
    <text evidence="5">Interacts with ribosomal protein uL14 (rplN).</text>
</comment>
<dbReference type="GO" id="GO:0090071">
    <property type="term" value="P:negative regulation of ribosome biogenesis"/>
    <property type="evidence" value="ECO:0007669"/>
    <property type="project" value="UniProtKB-UniRule"/>
</dbReference>
<keyword evidence="3 5" id="KW-0678">Repressor</keyword>
<dbReference type="PANTHER" id="PTHR21043:SF0">
    <property type="entry name" value="MITOCHONDRIAL ASSEMBLY OF RIBOSOMAL LARGE SUBUNIT PROTEIN 1"/>
    <property type="match status" value="1"/>
</dbReference>
<evidence type="ECO:0000256" key="3">
    <source>
        <dbReference type="ARBA" id="ARBA00022491"/>
    </source>
</evidence>
<keyword evidence="7" id="KW-1185">Reference proteome</keyword>
<sequence length="117" mass="13529">MIEKDIMLIAAKACDSKKAEDITVLDMRGVSLVADFFIICHGNSEKQVQAIAREVKEKAQENNVNIKRLEGYDEARWVLVDLGDTIVHIFHRDERIYYNLERLWGDAPRVDIQERLA</sequence>
<comment type="function">
    <text evidence="5">Functions as a ribosomal silencing factor. Interacts with ribosomal protein uL14 (rplN), blocking formation of intersubunit bridge B8. Prevents association of the 30S and 50S ribosomal subunits and the formation of functional ribosomes, thus repressing translation.</text>
</comment>
<proteinExistence type="inferred from homology"/>
<comment type="caution">
    <text evidence="6">The sequence shown here is derived from an EMBL/GenBank/DDBJ whole genome shotgun (WGS) entry which is preliminary data.</text>
</comment>
<dbReference type="RefSeq" id="WP_173729460.1">
    <property type="nucleotide sequence ID" value="NZ_JABTTE010000001.1"/>
</dbReference>
<dbReference type="EMBL" id="JABTTE010000001">
    <property type="protein sequence ID" value="NSL50259.1"/>
    <property type="molecule type" value="Genomic_DNA"/>
</dbReference>
<dbReference type="InterPro" id="IPR043519">
    <property type="entry name" value="NT_sf"/>
</dbReference>
<dbReference type="GO" id="GO:0042256">
    <property type="term" value="P:cytosolic ribosome assembly"/>
    <property type="evidence" value="ECO:0007669"/>
    <property type="project" value="UniProtKB-UniRule"/>
</dbReference>
<dbReference type="SUPFAM" id="SSF81301">
    <property type="entry name" value="Nucleotidyltransferase"/>
    <property type="match status" value="1"/>
</dbReference>
<dbReference type="Pfam" id="PF02410">
    <property type="entry name" value="RsfS"/>
    <property type="match status" value="1"/>
</dbReference>
<keyword evidence="2 5" id="KW-0963">Cytoplasm</keyword>
<dbReference type="Proteomes" id="UP000625804">
    <property type="component" value="Unassembled WGS sequence"/>
</dbReference>
<dbReference type="InterPro" id="IPR004394">
    <property type="entry name" value="Iojap/RsfS/C7orf30"/>
</dbReference>
<keyword evidence="4 5" id="KW-0810">Translation regulation</keyword>